<keyword evidence="7 10" id="KW-1133">Transmembrane helix</keyword>
<dbReference type="EMBL" id="LXFE01001898">
    <property type="protein sequence ID" value="OLL23303.1"/>
    <property type="molecule type" value="Genomic_DNA"/>
</dbReference>
<keyword evidence="6" id="KW-0256">Endoplasmic reticulum</keyword>
<comment type="pathway">
    <text evidence="2">Glycolipid biosynthesis; glycosylphosphatidylinositol-anchor biosynthesis.</text>
</comment>
<evidence type="ECO:0000256" key="2">
    <source>
        <dbReference type="ARBA" id="ARBA00004687"/>
    </source>
</evidence>
<dbReference type="UniPathway" id="UPA00196"/>
<dbReference type="Pfam" id="PF10510">
    <property type="entry name" value="PIG-S"/>
    <property type="match status" value="1"/>
</dbReference>
<protein>
    <submittedName>
        <fullName evidence="11">GPI transamidase component PIG-S</fullName>
    </submittedName>
</protein>
<comment type="subcellular location">
    <subcellularLocation>
        <location evidence="1">Endoplasmic reticulum membrane</location>
        <topology evidence="1">Multi-pass membrane protein</topology>
    </subcellularLocation>
</comment>
<dbReference type="GO" id="GO:0042765">
    <property type="term" value="C:GPI-anchor transamidase complex"/>
    <property type="evidence" value="ECO:0007669"/>
    <property type="project" value="InterPro"/>
</dbReference>
<sequence>MASDSNNLPPESATRRKVVFSFWAVIIVGVPLWWITTRIYRANLPLETMKQWSLGKVCSVEFPISVAVSSFDSTLDLESLIRNAQHQIDDSNEFNSHHLRLHSRPDSHESLKLEEYSVLLFPDPTLSEPTINFHDHNRTLSIWYPLSSKGALKQYISSNLLNLFSSERIIVRDILAQDTSAQNIRVLKYSSTFGVTFSLMNAEGDGLIQSWDIEDAERSYLQPLIHQLSVVSNFTVDSQIQYYTTSSFEPRSFGDHWELSIDEIPGFINSAEWTLATPISDYPSINFIVYVPSPKYRPLIIKDRSNNPVPSNAFLVPQWGGILIHNPISDSTHLSKDEMKPIFSTFISQFLSLLGVPASHSPSASSLLSPKSLDGLIRLRTAENLVSAAGTMGSLARLVRQIGNMAVPERVREDVEHSILFLEKTCWALHSSQFTLALEFSRAAHKAAEKAFFDPTMVSMLYFPNEHKYAIYTPLFGPLVFPLLTALITELKIWRANRKLKTT</sequence>
<accession>A0A1U7LL35</accession>
<evidence type="ECO:0000313" key="11">
    <source>
        <dbReference type="EMBL" id="OLL23303.1"/>
    </source>
</evidence>
<evidence type="ECO:0000256" key="10">
    <source>
        <dbReference type="SAM" id="Phobius"/>
    </source>
</evidence>
<name>A0A1U7LL35_NEOID</name>
<dbReference type="STRING" id="1198029.A0A1U7LL35"/>
<keyword evidence="12" id="KW-1185">Reference proteome</keyword>
<dbReference type="PANTHER" id="PTHR21072:SF13">
    <property type="entry name" value="GPI TRANSAMIDASE COMPONENT PIG-S"/>
    <property type="match status" value="1"/>
</dbReference>
<evidence type="ECO:0000256" key="9">
    <source>
        <dbReference type="ARBA" id="ARBA00023180"/>
    </source>
</evidence>
<dbReference type="Proteomes" id="UP000186594">
    <property type="component" value="Unassembled WGS sequence"/>
</dbReference>
<evidence type="ECO:0000256" key="3">
    <source>
        <dbReference type="ARBA" id="ARBA00005316"/>
    </source>
</evidence>
<keyword evidence="5 10" id="KW-0812">Transmembrane</keyword>
<evidence type="ECO:0000256" key="1">
    <source>
        <dbReference type="ARBA" id="ARBA00004477"/>
    </source>
</evidence>
<dbReference type="InterPro" id="IPR019540">
    <property type="entry name" value="PtdIno-glycan_biosynth_class_S"/>
</dbReference>
<dbReference type="OMA" id="AEHKYAV"/>
<keyword evidence="8 10" id="KW-0472">Membrane</keyword>
<reference evidence="11 12" key="1">
    <citation type="submission" date="2016-04" db="EMBL/GenBank/DDBJ databases">
        <title>Evolutionary innovation and constraint leading to complex multicellularity in the Ascomycota.</title>
        <authorList>
            <person name="Cisse O."/>
            <person name="Nguyen A."/>
            <person name="Hewitt D.A."/>
            <person name="Jedd G."/>
            <person name="Stajich J.E."/>
        </authorList>
    </citation>
    <scope>NUCLEOTIDE SEQUENCE [LARGE SCALE GENOMIC DNA]</scope>
    <source>
        <strain evidence="11 12">DAH-3</strain>
    </source>
</reference>
<dbReference type="OrthoDB" id="28748at2759"/>
<evidence type="ECO:0000313" key="12">
    <source>
        <dbReference type="Proteomes" id="UP000186594"/>
    </source>
</evidence>
<dbReference type="PANTHER" id="PTHR21072">
    <property type="entry name" value="GPI TRANSAMIDASE COMPONENT PIG-S"/>
    <property type="match status" value="1"/>
</dbReference>
<gene>
    <name evidence="11" type="ORF">NEOLI_004906</name>
</gene>
<keyword evidence="4" id="KW-0337">GPI-anchor biosynthesis</keyword>
<organism evidence="11 12">
    <name type="scientific">Neolecta irregularis (strain DAH-3)</name>
    <dbReference type="NCBI Taxonomy" id="1198029"/>
    <lineage>
        <taxon>Eukaryota</taxon>
        <taxon>Fungi</taxon>
        <taxon>Dikarya</taxon>
        <taxon>Ascomycota</taxon>
        <taxon>Taphrinomycotina</taxon>
        <taxon>Neolectales</taxon>
        <taxon>Neolectaceae</taxon>
        <taxon>Neolecta</taxon>
    </lineage>
</organism>
<dbReference type="AlphaFoldDB" id="A0A1U7LL35"/>
<evidence type="ECO:0000256" key="7">
    <source>
        <dbReference type="ARBA" id="ARBA00022989"/>
    </source>
</evidence>
<comment type="caution">
    <text evidence="11">The sequence shown here is derived from an EMBL/GenBank/DDBJ whole genome shotgun (WGS) entry which is preliminary data.</text>
</comment>
<evidence type="ECO:0000256" key="4">
    <source>
        <dbReference type="ARBA" id="ARBA00022502"/>
    </source>
</evidence>
<dbReference type="GO" id="GO:0006506">
    <property type="term" value="P:GPI anchor biosynthetic process"/>
    <property type="evidence" value="ECO:0007669"/>
    <property type="project" value="UniProtKB-UniPathway"/>
</dbReference>
<dbReference type="GO" id="GO:0016255">
    <property type="term" value="P:attachment of GPI anchor to protein"/>
    <property type="evidence" value="ECO:0007669"/>
    <property type="project" value="InterPro"/>
</dbReference>
<evidence type="ECO:0000256" key="5">
    <source>
        <dbReference type="ARBA" id="ARBA00022692"/>
    </source>
</evidence>
<comment type="similarity">
    <text evidence="3">Belongs to the PIGS family.</text>
</comment>
<feature type="transmembrane region" description="Helical" evidence="10">
    <location>
        <begin position="469"/>
        <end position="489"/>
    </location>
</feature>
<proteinExistence type="inferred from homology"/>
<feature type="transmembrane region" description="Helical" evidence="10">
    <location>
        <begin position="20"/>
        <end position="40"/>
    </location>
</feature>
<keyword evidence="9" id="KW-0325">Glycoprotein</keyword>
<evidence type="ECO:0000256" key="6">
    <source>
        <dbReference type="ARBA" id="ARBA00022824"/>
    </source>
</evidence>
<evidence type="ECO:0000256" key="8">
    <source>
        <dbReference type="ARBA" id="ARBA00023136"/>
    </source>
</evidence>